<feature type="compositionally biased region" description="Gly residues" evidence="1">
    <location>
        <begin position="26"/>
        <end position="44"/>
    </location>
</feature>
<dbReference type="Proteomes" id="UP000800040">
    <property type="component" value="Unassembled WGS sequence"/>
</dbReference>
<sequence>MDGFPRSIFGGGFGRMGEDDDFFSSTGGGPMGFGSGSMMGSGGGSRRRDHHFGGGGTSAPRQGGFTSFSSYDSSRPPGQQHTSHYQPYGDYDPRGMGEGYEPRRSGTSSRRSGGSSMLRDAVGNRSSRRESQDAYRSSQRSMSSREPVYQSVRFDGRDGGEAARRFMEEYQRTGRVNPVYASQYEEFPRRSRRSEYDGGARSEEDENHEYEDDGYNGYDSGGGRRGDGGGGMFRGSRNPSSGRTGGSRRHREPEFFDF</sequence>
<organism evidence="2 3">
    <name type="scientific">Decorospora gaudefroyi</name>
    <dbReference type="NCBI Taxonomy" id="184978"/>
    <lineage>
        <taxon>Eukaryota</taxon>
        <taxon>Fungi</taxon>
        <taxon>Dikarya</taxon>
        <taxon>Ascomycota</taxon>
        <taxon>Pezizomycotina</taxon>
        <taxon>Dothideomycetes</taxon>
        <taxon>Pleosporomycetidae</taxon>
        <taxon>Pleosporales</taxon>
        <taxon>Pleosporineae</taxon>
        <taxon>Pleosporaceae</taxon>
        <taxon>Decorospora</taxon>
    </lineage>
</organism>
<keyword evidence="3" id="KW-1185">Reference proteome</keyword>
<dbReference type="OrthoDB" id="3695343at2759"/>
<reference evidence="2" key="1">
    <citation type="submission" date="2020-01" db="EMBL/GenBank/DDBJ databases">
        <authorList>
            <consortium name="DOE Joint Genome Institute"/>
            <person name="Haridas S."/>
            <person name="Albert R."/>
            <person name="Binder M."/>
            <person name="Bloem J."/>
            <person name="Labutti K."/>
            <person name="Salamov A."/>
            <person name="Andreopoulos B."/>
            <person name="Baker S.E."/>
            <person name="Barry K."/>
            <person name="Bills G."/>
            <person name="Bluhm B.H."/>
            <person name="Cannon C."/>
            <person name="Castanera R."/>
            <person name="Culley D.E."/>
            <person name="Daum C."/>
            <person name="Ezra D."/>
            <person name="Gonzalez J.B."/>
            <person name="Henrissat B."/>
            <person name="Kuo A."/>
            <person name="Liang C."/>
            <person name="Lipzen A."/>
            <person name="Lutzoni F."/>
            <person name="Magnuson J."/>
            <person name="Mondo S."/>
            <person name="Nolan M."/>
            <person name="Ohm R."/>
            <person name="Pangilinan J."/>
            <person name="Park H.-J."/>
            <person name="Ramirez L."/>
            <person name="Alfaro M."/>
            <person name="Sun H."/>
            <person name="Tritt A."/>
            <person name="Yoshinaga Y."/>
            <person name="Zwiers L.-H."/>
            <person name="Turgeon B.G."/>
            <person name="Goodwin S.B."/>
            <person name="Spatafora J.W."/>
            <person name="Crous P.W."/>
            <person name="Grigoriev I.V."/>
        </authorList>
    </citation>
    <scope>NUCLEOTIDE SEQUENCE</scope>
    <source>
        <strain evidence="2">P77</strain>
    </source>
</reference>
<feature type="compositionally biased region" description="Polar residues" evidence="1">
    <location>
        <begin position="134"/>
        <end position="144"/>
    </location>
</feature>
<evidence type="ECO:0000313" key="3">
    <source>
        <dbReference type="Proteomes" id="UP000800040"/>
    </source>
</evidence>
<protein>
    <submittedName>
        <fullName evidence="2">Uncharacterized protein</fullName>
    </submittedName>
</protein>
<evidence type="ECO:0000256" key="1">
    <source>
        <dbReference type="SAM" id="MobiDB-lite"/>
    </source>
</evidence>
<feature type="compositionally biased region" description="Basic and acidic residues" evidence="1">
    <location>
        <begin position="91"/>
        <end position="104"/>
    </location>
</feature>
<feature type="compositionally biased region" description="Basic and acidic residues" evidence="1">
    <location>
        <begin position="186"/>
        <end position="202"/>
    </location>
</feature>
<dbReference type="AlphaFoldDB" id="A0A6A5K849"/>
<feature type="region of interest" description="Disordered" evidence="1">
    <location>
        <begin position="1"/>
        <end position="258"/>
    </location>
</feature>
<feature type="compositionally biased region" description="Acidic residues" evidence="1">
    <location>
        <begin position="203"/>
        <end position="214"/>
    </location>
</feature>
<gene>
    <name evidence="2" type="ORF">BDW02DRAFT_579974</name>
</gene>
<feature type="compositionally biased region" description="Low complexity" evidence="1">
    <location>
        <begin position="105"/>
        <end position="116"/>
    </location>
</feature>
<proteinExistence type="predicted"/>
<feature type="compositionally biased region" description="Basic and acidic residues" evidence="1">
    <location>
        <begin position="154"/>
        <end position="172"/>
    </location>
</feature>
<name>A0A6A5K849_9PLEO</name>
<accession>A0A6A5K849</accession>
<dbReference type="EMBL" id="ML975309">
    <property type="protein sequence ID" value="KAF1833995.1"/>
    <property type="molecule type" value="Genomic_DNA"/>
</dbReference>
<evidence type="ECO:0000313" key="2">
    <source>
        <dbReference type="EMBL" id="KAF1833995.1"/>
    </source>
</evidence>
<feature type="compositionally biased region" description="Polar residues" evidence="1">
    <location>
        <begin position="64"/>
        <end position="85"/>
    </location>
</feature>